<keyword evidence="4" id="KW-0560">Oxidoreductase</keyword>
<evidence type="ECO:0000256" key="6">
    <source>
        <dbReference type="ARBA" id="ARBA00023014"/>
    </source>
</evidence>
<dbReference type="CDD" id="cd03469">
    <property type="entry name" value="Rieske_RO_Alpha_N"/>
    <property type="match status" value="1"/>
</dbReference>
<dbReference type="SUPFAM" id="SSF50022">
    <property type="entry name" value="ISP domain"/>
    <property type="match status" value="1"/>
</dbReference>
<accession>A0A385Z053</accession>
<dbReference type="GO" id="GO:0005506">
    <property type="term" value="F:iron ion binding"/>
    <property type="evidence" value="ECO:0007669"/>
    <property type="project" value="InterPro"/>
</dbReference>
<comment type="cofactor">
    <cofactor evidence="1">
        <name>Fe cation</name>
        <dbReference type="ChEBI" id="CHEBI:24875"/>
    </cofactor>
</comment>
<dbReference type="EMBL" id="CP032419">
    <property type="protein sequence ID" value="AYC32041.1"/>
    <property type="molecule type" value="Genomic_DNA"/>
</dbReference>
<dbReference type="PANTHER" id="PTHR43756:SF5">
    <property type="entry name" value="CHOLINE MONOOXYGENASE, CHLOROPLASTIC"/>
    <property type="match status" value="1"/>
</dbReference>
<keyword evidence="5" id="KW-0408">Iron</keyword>
<evidence type="ECO:0000313" key="10">
    <source>
        <dbReference type="Proteomes" id="UP000265560"/>
    </source>
</evidence>
<keyword evidence="3" id="KW-0479">Metal-binding</keyword>
<evidence type="ECO:0000259" key="8">
    <source>
        <dbReference type="PROSITE" id="PS51296"/>
    </source>
</evidence>
<dbReference type="Pfam" id="PF00848">
    <property type="entry name" value="Ring_hydroxyl_A"/>
    <property type="match status" value="1"/>
</dbReference>
<keyword evidence="2" id="KW-0001">2Fe-2S</keyword>
<keyword evidence="10" id="KW-1185">Reference proteome</keyword>
<evidence type="ECO:0000256" key="7">
    <source>
        <dbReference type="SAM" id="MobiDB-lite"/>
    </source>
</evidence>
<dbReference type="GO" id="GO:0051213">
    <property type="term" value="F:dioxygenase activity"/>
    <property type="evidence" value="ECO:0007669"/>
    <property type="project" value="UniProtKB-KW"/>
</dbReference>
<dbReference type="PROSITE" id="PS51296">
    <property type="entry name" value="RIESKE"/>
    <property type="match status" value="1"/>
</dbReference>
<feature type="region of interest" description="Disordered" evidence="7">
    <location>
        <begin position="1"/>
        <end position="24"/>
    </location>
</feature>
<dbReference type="PRINTS" id="PR00090">
    <property type="entry name" value="RNGDIOXGNASE"/>
</dbReference>
<evidence type="ECO:0000256" key="2">
    <source>
        <dbReference type="ARBA" id="ARBA00022714"/>
    </source>
</evidence>
<feature type="domain" description="Rieske" evidence="8">
    <location>
        <begin position="89"/>
        <end position="195"/>
    </location>
</feature>
<protein>
    <submittedName>
        <fullName evidence="9">Aromatic ring-hydroxylating dioxygenase subunit alpha</fullName>
    </submittedName>
</protein>
<dbReference type="Gene3D" id="3.90.380.10">
    <property type="entry name" value="Naphthalene 1,2-dioxygenase Alpha Subunit, Chain A, domain 1"/>
    <property type="match status" value="2"/>
</dbReference>
<organism evidence="9 10">
    <name type="scientific">Pseudomonas cavernae</name>
    <dbReference type="NCBI Taxonomy" id="2320867"/>
    <lineage>
        <taxon>Bacteria</taxon>
        <taxon>Pseudomonadati</taxon>
        <taxon>Pseudomonadota</taxon>
        <taxon>Gammaproteobacteria</taxon>
        <taxon>Pseudomonadales</taxon>
        <taxon>Pseudomonadaceae</taxon>
        <taxon>Pseudomonas</taxon>
    </lineage>
</organism>
<dbReference type="InterPro" id="IPR015879">
    <property type="entry name" value="Ring_hydroxy_dOase_asu_C_dom"/>
</dbReference>
<evidence type="ECO:0000313" key="9">
    <source>
        <dbReference type="EMBL" id="AYC32041.1"/>
    </source>
</evidence>
<evidence type="ECO:0000256" key="1">
    <source>
        <dbReference type="ARBA" id="ARBA00001962"/>
    </source>
</evidence>
<evidence type="ECO:0000256" key="3">
    <source>
        <dbReference type="ARBA" id="ARBA00022723"/>
    </source>
</evidence>
<proteinExistence type="predicted"/>
<dbReference type="InterPro" id="IPR036922">
    <property type="entry name" value="Rieske_2Fe-2S_sf"/>
</dbReference>
<dbReference type="SUPFAM" id="SSF55961">
    <property type="entry name" value="Bet v1-like"/>
    <property type="match status" value="1"/>
</dbReference>
<dbReference type="KEGG" id="pcav:D3880_06435"/>
<feature type="compositionally biased region" description="Polar residues" evidence="7">
    <location>
        <begin position="8"/>
        <end position="19"/>
    </location>
</feature>
<keyword evidence="9" id="KW-0223">Dioxygenase</keyword>
<dbReference type="Gene3D" id="2.102.10.10">
    <property type="entry name" value="Rieske [2Fe-2S] iron-sulphur domain"/>
    <property type="match status" value="1"/>
</dbReference>
<dbReference type="Proteomes" id="UP000265560">
    <property type="component" value="Chromosome"/>
</dbReference>
<evidence type="ECO:0000256" key="4">
    <source>
        <dbReference type="ARBA" id="ARBA00023002"/>
    </source>
</evidence>
<gene>
    <name evidence="9" type="ORF">D3880_06435</name>
</gene>
<name>A0A385Z053_9PSED</name>
<keyword evidence="6" id="KW-0411">Iron-sulfur</keyword>
<sequence>MAERWVSRCSTHPTQSLGTQPRAERLRQNNKQETTMQHATQVELLKRTLALIEQGQTDCAPAPSALPVDVYLDAERYRREREEILRREPVLVARSSEIAAGHFLTRELLAPLLLSRDEQGRLRGFLNVCKHRGTQLVGEASGKNRVFVCPYHAWAYNPDGQLRGIPHGYGFEGIDRACLNLTEVPVAERFGAVWVRLSPGPALDLEAFFGPEILADFDSFGLDEHVIFDPRDIRRPVNWKLTIDTFLENYHVQKAHQATIDHLFWPNLGLFERFGRHIRNYYVKRNLRDILDQPESAWNLRRHGNLLYFLWPNTLVLVEPDHIDFSSVYPDGPLATRVLGHTLLSEQPASDKARRYFEKNNEILYSALEEDFALAARVQTGIQAGASDRLWHGRFEPALKWFHQSLDEALGDKRVIE</sequence>
<dbReference type="InterPro" id="IPR017941">
    <property type="entry name" value="Rieske_2Fe-2S"/>
</dbReference>
<evidence type="ECO:0000256" key="5">
    <source>
        <dbReference type="ARBA" id="ARBA00023004"/>
    </source>
</evidence>
<dbReference type="OrthoDB" id="9769355at2"/>
<dbReference type="InterPro" id="IPR001663">
    <property type="entry name" value="Rng_hydr_dOase-A"/>
</dbReference>
<dbReference type="GO" id="GO:0051537">
    <property type="term" value="F:2 iron, 2 sulfur cluster binding"/>
    <property type="evidence" value="ECO:0007669"/>
    <property type="project" value="UniProtKB-KW"/>
</dbReference>
<dbReference type="AlphaFoldDB" id="A0A385Z053"/>
<reference evidence="10" key="1">
    <citation type="submission" date="2018-09" db="EMBL/GenBank/DDBJ databases">
        <authorList>
            <person name="Zhu H."/>
        </authorList>
    </citation>
    <scope>NUCLEOTIDE SEQUENCE [LARGE SCALE GENOMIC DNA]</scope>
    <source>
        <strain evidence="10">K2W31S-8</strain>
    </source>
</reference>
<dbReference type="Pfam" id="PF00355">
    <property type="entry name" value="Rieske"/>
    <property type="match status" value="1"/>
</dbReference>
<dbReference type="PANTHER" id="PTHR43756">
    <property type="entry name" value="CHOLINE MONOOXYGENASE, CHLOROPLASTIC"/>
    <property type="match status" value="1"/>
</dbReference>